<dbReference type="InterPro" id="IPR001356">
    <property type="entry name" value="HD"/>
</dbReference>
<keyword evidence="3" id="KW-0677">Repeat</keyword>
<evidence type="ECO:0000256" key="10">
    <source>
        <dbReference type="RuleBase" id="RU000682"/>
    </source>
</evidence>
<accession>A0A3Q2DPB2</accession>
<keyword evidence="8 9" id="KW-0539">Nucleus</keyword>
<dbReference type="Gene3D" id="1.10.10.60">
    <property type="entry name" value="Homeodomain-like"/>
    <property type="match status" value="1"/>
</dbReference>
<feature type="DNA-binding region" description="Homeobox" evidence="9">
    <location>
        <begin position="154"/>
        <end position="213"/>
    </location>
</feature>
<keyword evidence="14" id="KW-1185">Reference proteome</keyword>
<dbReference type="GO" id="GO:0008270">
    <property type="term" value="F:zinc ion binding"/>
    <property type="evidence" value="ECO:0007669"/>
    <property type="project" value="UniProtKB-KW"/>
</dbReference>
<keyword evidence="4" id="KW-0863">Zinc-finger</keyword>
<keyword evidence="7 9" id="KW-0371">Homeobox</keyword>
<feature type="region of interest" description="Disordered" evidence="11">
    <location>
        <begin position="129"/>
        <end position="155"/>
    </location>
</feature>
<dbReference type="Pfam" id="PF00046">
    <property type="entry name" value="Homeodomain"/>
    <property type="match status" value="1"/>
</dbReference>
<sequence>MAGNGNKISLFPNPPTISRFPGSLLSQTLSSHQTSHYLSNGDDCESALDLSMGKNNSKYAPSSSSPADRLSVQKGQLLDGLGLRPTSKGLVVVQVKQEPGTVVPPSNSPINLVNCSNMSKSHLYMRADDTSKMDREKEPELPERKSKGKRYRDMRRSRTIIQAEQLDILYGCYFKDPNPGKHEFEQISEWVHLPKKVVQIWFQNMRARERKGEVRFISDGTLAAVGKPLIKFTWPLSKPIFSHKAATNNSGGITATPIVRTLIKTEKEPEKELAKATLVKKVIPPTALVNKNSSQVSASAPVTSPAAEGEIVIELSGMVCTLTIVGAIWAPQILLHI</sequence>
<dbReference type="InterPro" id="IPR009057">
    <property type="entry name" value="Homeodomain-like_sf"/>
</dbReference>
<evidence type="ECO:0000256" key="4">
    <source>
        <dbReference type="ARBA" id="ARBA00022771"/>
    </source>
</evidence>
<dbReference type="STRING" id="28743.ENSCVAP00000021247"/>
<feature type="compositionally biased region" description="Basic residues" evidence="11">
    <location>
        <begin position="146"/>
        <end position="155"/>
    </location>
</feature>
<reference evidence="13" key="2">
    <citation type="submission" date="2025-09" db="UniProtKB">
        <authorList>
            <consortium name="Ensembl"/>
        </authorList>
    </citation>
    <scope>IDENTIFICATION</scope>
</reference>
<organism evidence="13 14">
    <name type="scientific">Cyprinodon variegatus</name>
    <name type="common">Sheepshead minnow</name>
    <dbReference type="NCBI Taxonomy" id="28743"/>
    <lineage>
        <taxon>Eukaryota</taxon>
        <taxon>Metazoa</taxon>
        <taxon>Chordata</taxon>
        <taxon>Craniata</taxon>
        <taxon>Vertebrata</taxon>
        <taxon>Euteleostomi</taxon>
        <taxon>Actinopterygii</taxon>
        <taxon>Neopterygii</taxon>
        <taxon>Teleostei</taxon>
        <taxon>Neoteleostei</taxon>
        <taxon>Acanthomorphata</taxon>
        <taxon>Ovalentaria</taxon>
        <taxon>Atherinomorphae</taxon>
        <taxon>Cyprinodontiformes</taxon>
        <taxon>Cyprinodontidae</taxon>
        <taxon>Cyprinodon</taxon>
    </lineage>
</organism>
<dbReference type="InterPro" id="IPR051968">
    <property type="entry name" value="ZnFinger_Homeobox_TR"/>
</dbReference>
<evidence type="ECO:0000256" key="8">
    <source>
        <dbReference type="ARBA" id="ARBA00023242"/>
    </source>
</evidence>
<evidence type="ECO:0000256" key="11">
    <source>
        <dbReference type="SAM" id="MobiDB-lite"/>
    </source>
</evidence>
<feature type="compositionally biased region" description="Basic and acidic residues" evidence="11">
    <location>
        <begin position="129"/>
        <end position="145"/>
    </location>
</feature>
<evidence type="ECO:0000256" key="7">
    <source>
        <dbReference type="ARBA" id="ARBA00023155"/>
    </source>
</evidence>
<dbReference type="CDD" id="cd00086">
    <property type="entry name" value="homeodomain"/>
    <property type="match status" value="1"/>
</dbReference>
<evidence type="ECO:0000256" key="3">
    <source>
        <dbReference type="ARBA" id="ARBA00022737"/>
    </source>
</evidence>
<dbReference type="PROSITE" id="PS50071">
    <property type="entry name" value="HOMEOBOX_2"/>
    <property type="match status" value="1"/>
</dbReference>
<evidence type="ECO:0000256" key="1">
    <source>
        <dbReference type="ARBA" id="ARBA00004123"/>
    </source>
</evidence>
<feature type="domain" description="Homeobox" evidence="12">
    <location>
        <begin position="152"/>
        <end position="212"/>
    </location>
</feature>
<dbReference type="GO" id="GO:0045664">
    <property type="term" value="P:regulation of neuron differentiation"/>
    <property type="evidence" value="ECO:0007669"/>
    <property type="project" value="TreeGrafter"/>
</dbReference>
<keyword evidence="2" id="KW-0479">Metal-binding</keyword>
<evidence type="ECO:0000313" key="14">
    <source>
        <dbReference type="Proteomes" id="UP000265020"/>
    </source>
</evidence>
<dbReference type="SMART" id="SM00389">
    <property type="entry name" value="HOX"/>
    <property type="match status" value="1"/>
</dbReference>
<dbReference type="AlphaFoldDB" id="A0A3Q2DPB2"/>
<dbReference type="GO" id="GO:0000981">
    <property type="term" value="F:DNA-binding transcription factor activity, RNA polymerase II-specific"/>
    <property type="evidence" value="ECO:0007669"/>
    <property type="project" value="InterPro"/>
</dbReference>
<dbReference type="SUPFAM" id="SSF46689">
    <property type="entry name" value="Homeodomain-like"/>
    <property type="match status" value="1"/>
</dbReference>
<dbReference type="Proteomes" id="UP000265020">
    <property type="component" value="Unassembled WGS sequence"/>
</dbReference>
<dbReference type="Ensembl" id="ENSCVAT00000012322.1">
    <property type="protein sequence ID" value="ENSCVAP00000021247.1"/>
    <property type="gene ID" value="ENSCVAG00000003141.1"/>
</dbReference>
<keyword evidence="5" id="KW-0862">Zinc</keyword>
<evidence type="ECO:0000256" key="6">
    <source>
        <dbReference type="ARBA" id="ARBA00023125"/>
    </source>
</evidence>
<reference evidence="13" key="1">
    <citation type="submission" date="2025-08" db="UniProtKB">
        <authorList>
            <consortium name="Ensembl"/>
        </authorList>
    </citation>
    <scope>IDENTIFICATION</scope>
</reference>
<evidence type="ECO:0000259" key="12">
    <source>
        <dbReference type="PROSITE" id="PS50071"/>
    </source>
</evidence>
<proteinExistence type="predicted"/>
<dbReference type="PANTHER" id="PTHR45891:SF5">
    <property type="entry name" value="ZINC FINGER HOMEOBOX PROTEIN 4 ISOFORM X1"/>
    <property type="match status" value="1"/>
</dbReference>
<name>A0A3Q2DPB2_CYPVA</name>
<keyword evidence="6 9" id="KW-0238">DNA-binding</keyword>
<evidence type="ECO:0000256" key="5">
    <source>
        <dbReference type="ARBA" id="ARBA00022833"/>
    </source>
</evidence>
<evidence type="ECO:0000256" key="2">
    <source>
        <dbReference type="ARBA" id="ARBA00022723"/>
    </source>
</evidence>
<dbReference type="PROSITE" id="PS00027">
    <property type="entry name" value="HOMEOBOX_1"/>
    <property type="match status" value="1"/>
</dbReference>
<evidence type="ECO:0000256" key="9">
    <source>
        <dbReference type="PROSITE-ProRule" id="PRU00108"/>
    </source>
</evidence>
<dbReference type="GO" id="GO:0000978">
    <property type="term" value="F:RNA polymerase II cis-regulatory region sequence-specific DNA binding"/>
    <property type="evidence" value="ECO:0007669"/>
    <property type="project" value="TreeGrafter"/>
</dbReference>
<evidence type="ECO:0000313" key="13">
    <source>
        <dbReference type="Ensembl" id="ENSCVAP00000021247.1"/>
    </source>
</evidence>
<dbReference type="PANTHER" id="PTHR45891">
    <property type="entry name" value="ZINC FINGER HOMEOBOX PROTEIN"/>
    <property type="match status" value="1"/>
</dbReference>
<comment type="subcellular location">
    <subcellularLocation>
        <location evidence="1 9 10">Nucleus</location>
    </subcellularLocation>
</comment>
<dbReference type="GeneTree" id="ENSGT00940000176078"/>
<protein>
    <recommendedName>
        <fullName evidence="12">Homeobox domain-containing protein</fullName>
    </recommendedName>
</protein>
<dbReference type="InterPro" id="IPR017970">
    <property type="entry name" value="Homeobox_CS"/>
</dbReference>
<dbReference type="GO" id="GO:0005634">
    <property type="term" value="C:nucleus"/>
    <property type="evidence" value="ECO:0007669"/>
    <property type="project" value="UniProtKB-SubCell"/>
</dbReference>